<dbReference type="EMBL" id="AP022596">
    <property type="protein sequence ID" value="BBY66175.1"/>
    <property type="molecule type" value="Genomic_DNA"/>
</dbReference>
<dbReference type="AlphaFoldDB" id="A0A7I7TCU6"/>
<accession>A0A7I7TCU6</accession>
<protein>
    <submittedName>
        <fullName evidence="2">Uncharacterized protein</fullName>
    </submittedName>
</protein>
<gene>
    <name evidence="2" type="ORF">MHEL_44180</name>
</gene>
<dbReference type="KEGG" id="mhev:MHEL_44180"/>
<evidence type="ECO:0000313" key="3">
    <source>
        <dbReference type="Proteomes" id="UP000467148"/>
    </source>
</evidence>
<keyword evidence="3" id="KW-1185">Reference proteome</keyword>
<evidence type="ECO:0000256" key="1">
    <source>
        <dbReference type="SAM" id="MobiDB-lite"/>
    </source>
</evidence>
<proteinExistence type="predicted"/>
<sequence>MTGVVNHKPTPAATVTRSVATSSAPPKSATAYASAVPNIVNDLAPLLRGLVELGSSIQHFDFVHAVQTVFVNTVHTAIQTVVGGVKTVIGGIAAIVGGALFVVALPVEIPVQQRLANKGTSESDAEWAITASAVAYCPHYIVSSDRW</sequence>
<reference evidence="2 3" key="1">
    <citation type="journal article" date="2019" name="Emerg. Microbes Infect.">
        <title>Comprehensive subspecies identification of 175 nontuberculous mycobacteria species based on 7547 genomic profiles.</title>
        <authorList>
            <person name="Matsumoto Y."/>
            <person name="Kinjo T."/>
            <person name="Motooka D."/>
            <person name="Nabeya D."/>
            <person name="Jung N."/>
            <person name="Uechi K."/>
            <person name="Horii T."/>
            <person name="Iida T."/>
            <person name="Fujita J."/>
            <person name="Nakamura S."/>
        </authorList>
    </citation>
    <scope>NUCLEOTIDE SEQUENCE [LARGE SCALE GENOMIC DNA]</scope>
    <source>
        <strain evidence="2 3">JCM 30396</strain>
    </source>
</reference>
<name>A0A7I7TCU6_9MYCO</name>
<dbReference type="Proteomes" id="UP000467148">
    <property type="component" value="Chromosome"/>
</dbReference>
<organism evidence="2 3">
    <name type="scientific">Mycolicibacterium helvum</name>
    <dbReference type="NCBI Taxonomy" id="1534349"/>
    <lineage>
        <taxon>Bacteria</taxon>
        <taxon>Bacillati</taxon>
        <taxon>Actinomycetota</taxon>
        <taxon>Actinomycetes</taxon>
        <taxon>Mycobacteriales</taxon>
        <taxon>Mycobacteriaceae</taxon>
        <taxon>Mycolicibacterium</taxon>
    </lineage>
</organism>
<feature type="region of interest" description="Disordered" evidence="1">
    <location>
        <begin position="1"/>
        <end position="25"/>
    </location>
</feature>
<dbReference type="RefSeq" id="WP_163750137.1">
    <property type="nucleotide sequence ID" value="NZ_AP022596.1"/>
</dbReference>
<evidence type="ECO:0000313" key="2">
    <source>
        <dbReference type="EMBL" id="BBY66175.1"/>
    </source>
</evidence>